<gene>
    <name evidence="11" type="ORF">E1832_00280</name>
</gene>
<dbReference type="Pfam" id="PF04290">
    <property type="entry name" value="DctQ"/>
    <property type="match status" value="1"/>
</dbReference>
<keyword evidence="12" id="KW-1185">Reference proteome</keyword>
<reference evidence="11 12" key="1">
    <citation type="submission" date="2019-03" db="EMBL/GenBank/DDBJ databases">
        <title>Ruegeria lutea sp. nov., a novel strain, isolated from marine sediment, the Masan Bay, South Korea.</title>
        <authorList>
            <person name="Kim J."/>
            <person name="Kim D.-Y."/>
            <person name="Lee S.-S."/>
        </authorList>
    </citation>
    <scope>NUCLEOTIDE SEQUENCE [LARGE SCALE GENOMIC DNA]</scope>
    <source>
        <strain evidence="11 12">318-1</strain>
    </source>
</reference>
<proteinExistence type="inferred from homology"/>
<comment type="function">
    <text evidence="9">Part of the tripartite ATP-independent periplasmic (TRAP) transport system.</text>
</comment>
<dbReference type="OrthoDB" id="4250245at2"/>
<keyword evidence="4 9" id="KW-0997">Cell inner membrane</keyword>
<feature type="domain" description="Tripartite ATP-independent periplasmic transporters DctQ component" evidence="10">
    <location>
        <begin position="27"/>
        <end position="160"/>
    </location>
</feature>
<accession>A0A4V3ASV4</accession>
<feature type="transmembrane region" description="Helical" evidence="9">
    <location>
        <begin position="91"/>
        <end position="116"/>
    </location>
</feature>
<feature type="transmembrane region" description="Helical" evidence="9">
    <location>
        <begin position="53"/>
        <end position="70"/>
    </location>
</feature>
<keyword evidence="6 9" id="KW-1133">Transmembrane helix</keyword>
<evidence type="ECO:0000256" key="9">
    <source>
        <dbReference type="RuleBase" id="RU369079"/>
    </source>
</evidence>
<dbReference type="InterPro" id="IPR007387">
    <property type="entry name" value="TRAP_DctQ"/>
</dbReference>
<evidence type="ECO:0000259" key="10">
    <source>
        <dbReference type="Pfam" id="PF04290"/>
    </source>
</evidence>
<evidence type="ECO:0000256" key="7">
    <source>
        <dbReference type="ARBA" id="ARBA00023136"/>
    </source>
</evidence>
<name>A0A4V3ASV4_9RHOB</name>
<dbReference type="InterPro" id="IPR055348">
    <property type="entry name" value="DctQ"/>
</dbReference>
<dbReference type="PANTHER" id="PTHR35011">
    <property type="entry name" value="2,3-DIKETO-L-GULONATE TRAP TRANSPORTER SMALL PERMEASE PROTEIN YIAM"/>
    <property type="match status" value="1"/>
</dbReference>
<evidence type="ECO:0000256" key="3">
    <source>
        <dbReference type="ARBA" id="ARBA00022475"/>
    </source>
</evidence>
<dbReference type="GO" id="GO:0022857">
    <property type="term" value="F:transmembrane transporter activity"/>
    <property type="evidence" value="ECO:0007669"/>
    <property type="project" value="UniProtKB-UniRule"/>
</dbReference>
<dbReference type="GO" id="GO:0005886">
    <property type="term" value="C:plasma membrane"/>
    <property type="evidence" value="ECO:0007669"/>
    <property type="project" value="UniProtKB-SubCell"/>
</dbReference>
<comment type="subunit">
    <text evidence="9">The complex comprises the extracytoplasmic solute receptor protein and the two transmembrane proteins.</text>
</comment>
<evidence type="ECO:0000256" key="1">
    <source>
        <dbReference type="ARBA" id="ARBA00004429"/>
    </source>
</evidence>
<comment type="caution">
    <text evidence="11">The sequence shown here is derived from an EMBL/GenBank/DDBJ whole genome shotgun (WGS) entry which is preliminary data.</text>
</comment>
<dbReference type="EMBL" id="SMUV01000018">
    <property type="protein sequence ID" value="TDK53723.1"/>
    <property type="molecule type" value="Genomic_DNA"/>
</dbReference>
<evidence type="ECO:0000256" key="4">
    <source>
        <dbReference type="ARBA" id="ARBA00022519"/>
    </source>
</evidence>
<feature type="transmembrane region" description="Helical" evidence="9">
    <location>
        <begin position="139"/>
        <end position="161"/>
    </location>
</feature>
<comment type="subcellular location">
    <subcellularLocation>
        <location evidence="1 9">Cell inner membrane</location>
        <topology evidence="1 9">Multi-pass membrane protein</topology>
    </subcellularLocation>
</comment>
<dbReference type="Proteomes" id="UP000295301">
    <property type="component" value="Unassembled WGS sequence"/>
</dbReference>
<keyword evidence="3" id="KW-1003">Cell membrane</keyword>
<feature type="transmembrane region" description="Helical" evidence="9">
    <location>
        <begin position="12"/>
        <end position="33"/>
    </location>
</feature>
<evidence type="ECO:0000313" key="11">
    <source>
        <dbReference type="EMBL" id="TDK53723.1"/>
    </source>
</evidence>
<evidence type="ECO:0000256" key="5">
    <source>
        <dbReference type="ARBA" id="ARBA00022692"/>
    </source>
</evidence>
<keyword evidence="5 9" id="KW-0812">Transmembrane</keyword>
<keyword evidence="7 9" id="KW-0472">Membrane</keyword>
<dbReference type="RefSeq" id="WP_133357796.1">
    <property type="nucleotide sequence ID" value="NZ_SMUV01000018.1"/>
</dbReference>
<evidence type="ECO:0000256" key="8">
    <source>
        <dbReference type="ARBA" id="ARBA00038436"/>
    </source>
</evidence>
<dbReference type="GO" id="GO:0015740">
    <property type="term" value="P:C4-dicarboxylate transport"/>
    <property type="evidence" value="ECO:0007669"/>
    <property type="project" value="TreeGrafter"/>
</dbReference>
<dbReference type="PANTHER" id="PTHR35011:SF10">
    <property type="entry name" value="TRAP TRANSPORTER SMALL PERMEASE PROTEIN"/>
    <property type="match status" value="1"/>
</dbReference>
<comment type="similarity">
    <text evidence="8 9">Belongs to the TRAP transporter small permease family.</text>
</comment>
<keyword evidence="2 9" id="KW-0813">Transport</keyword>
<evidence type="ECO:0000256" key="6">
    <source>
        <dbReference type="ARBA" id="ARBA00022989"/>
    </source>
</evidence>
<sequence>MIALIDRLATLAAKATLWLAALLLLLMAIHITADVAMRNLFGAPIAGTLEFGTYYYMVAASFLALGYAQLHDHNISVDILVYSAPARTRMLVEFVALVISLIYAVAFTYASLVVALEKTRKGEFALTQYFNLEIWPSRWILVISGAIFSLVLLAQILRLAVAIGKGENRRIGDLAGNTRRSV</sequence>
<protein>
    <recommendedName>
        <fullName evidence="9">TRAP transporter small permease protein</fullName>
    </recommendedName>
</protein>
<dbReference type="AlphaFoldDB" id="A0A4V3ASV4"/>
<evidence type="ECO:0000256" key="2">
    <source>
        <dbReference type="ARBA" id="ARBA00022448"/>
    </source>
</evidence>
<organism evidence="11 12">
    <name type="scientific">Antarcticimicrobium luteum</name>
    <dbReference type="NCBI Taxonomy" id="2547397"/>
    <lineage>
        <taxon>Bacteria</taxon>
        <taxon>Pseudomonadati</taxon>
        <taxon>Pseudomonadota</taxon>
        <taxon>Alphaproteobacteria</taxon>
        <taxon>Rhodobacterales</taxon>
        <taxon>Paracoccaceae</taxon>
        <taxon>Antarcticimicrobium</taxon>
    </lineage>
</organism>
<evidence type="ECO:0000313" key="12">
    <source>
        <dbReference type="Proteomes" id="UP000295301"/>
    </source>
</evidence>